<dbReference type="Proteomes" id="UP000321947">
    <property type="component" value="Unassembled WGS sequence"/>
</dbReference>
<proteinExistence type="predicted"/>
<evidence type="ECO:0000313" key="1">
    <source>
        <dbReference type="EMBL" id="KAA0040454.1"/>
    </source>
</evidence>
<evidence type="ECO:0000313" key="2">
    <source>
        <dbReference type="EMBL" id="TYK28902.1"/>
    </source>
</evidence>
<gene>
    <name evidence="2" type="ORF">E5676_scaffold2406G00250</name>
    <name evidence="1" type="ORF">E6C27_scaffold35G00970</name>
</gene>
<dbReference type="Proteomes" id="UP000321393">
    <property type="component" value="Unassembled WGS sequence"/>
</dbReference>
<dbReference type="AlphaFoldDB" id="A0A5D3DZ59"/>
<accession>A0A5D3DZ59</accession>
<sequence length="92" mass="10541">MEGELSRRRSSITRVRQSGKVMGIEVRKEVGGCGLSLEREIEKEEGGKKSLVSREREGVQLVISQRGTHWVSRRHVSFWLHEVANEVRRDIG</sequence>
<reference evidence="3 4" key="1">
    <citation type="submission" date="2019-08" db="EMBL/GenBank/DDBJ databases">
        <title>Draft genome sequences of two oriental melons (Cucumis melo L. var makuwa).</title>
        <authorList>
            <person name="Kwon S.-Y."/>
        </authorList>
    </citation>
    <scope>NUCLEOTIDE SEQUENCE [LARGE SCALE GENOMIC DNA]</scope>
    <source>
        <strain evidence="4">cv. Chang Bougi</strain>
        <strain evidence="3">cv. SW 3</strain>
        <tissue evidence="2">Leaf</tissue>
    </source>
</reference>
<evidence type="ECO:0000313" key="3">
    <source>
        <dbReference type="Proteomes" id="UP000321393"/>
    </source>
</evidence>
<evidence type="ECO:0000313" key="4">
    <source>
        <dbReference type="Proteomes" id="UP000321947"/>
    </source>
</evidence>
<name>A0A5D3DZ59_CUCMM</name>
<dbReference type="EMBL" id="SSTD01001967">
    <property type="protein sequence ID" value="TYK28902.1"/>
    <property type="molecule type" value="Genomic_DNA"/>
</dbReference>
<protein>
    <submittedName>
        <fullName evidence="2">Self-incompatibility protein 2</fullName>
    </submittedName>
</protein>
<organism evidence="2 4">
    <name type="scientific">Cucumis melo var. makuwa</name>
    <name type="common">Oriental melon</name>
    <dbReference type="NCBI Taxonomy" id="1194695"/>
    <lineage>
        <taxon>Eukaryota</taxon>
        <taxon>Viridiplantae</taxon>
        <taxon>Streptophyta</taxon>
        <taxon>Embryophyta</taxon>
        <taxon>Tracheophyta</taxon>
        <taxon>Spermatophyta</taxon>
        <taxon>Magnoliopsida</taxon>
        <taxon>eudicotyledons</taxon>
        <taxon>Gunneridae</taxon>
        <taxon>Pentapetalae</taxon>
        <taxon>rosids</taxon>
        <taxon>fabids</taxon>
        <taxon>Cucurbitales</taxon>
        <taxon>Cucurbitaceae</taxon>
        <taxon>Benincaseae</taxon>
        <taxon>Cucumis</taxon>
    </lineage>
</organism>
<dbReference type="EMBL" id="SSTE01017387">
    <property type="protein sequence ID" value="KAA0040454.1"/>
    <property type="molecule type" value="Genomic_DNA"/>
</dbReference>
<comment type="caution">
    <text evidence="2">The sequence shown here is derived from an EMBL/GenBank/DDBJ whole genome shotgun (WGS) entry which is preliminary data.</text>
</comment>